<dbReference type="GO" id="GO:0005737">
    <property type="term" value="C:cytoplasm"/>
    <property type="evidence" value="ECO:0007669"/>
    <property type="project" value="TreeGrafter"/>
</dbReference>
<dbReference type="PROSITE" id="PS50007">
    <property type="entry name" value="PIPLC_X_DOMAIN"/>
    <property type="match status" value="1"/>
</dbReference>
<dbReference type="EMBL" id="JABWDY010003170">
    <property type="protein sequence ID" value="KAF5206123.1"/>
    <property type="molecule type" value="Genomic_DNA"/>
</dbReference>
<keyword evidence="4 7" id="KW-0853">WD repeat</keyword>
<proteinExistence type="predicted"/>
<evidence type="ECO:0000256" key="1">
    <source>
        <dbReference type="ARBA" id="ARBA00000900"/>
    </source>
</evidence>
<dbReference type="InterPro" id="IPR015943">
    <property type="entry name" value="WD40/YVTN_repeat-like_dom_sf"/>
</dbReference>
<accession>A0A7J6X9I2</accession>
<keyword evidence="6" id="KW-0677">Repeat</keyword>
<protein>
    <recommendedName>
        <fullName evidence="3">RING-type E3 ubiquitin transferase</fullName>
        <ecNumber evidence="3">2.3.2.27</ecNumber>
    </recommendedName>
</protein>
<evidence type="ECO:0000313" key="12">
    <source>
        <dbReference type="Proteomes" id="UP000554482"/>
    </source>
</evidence>
<dbReference type="SUPFAM" id="SSF48371">
    <property type="entry name" value="ARM repeat"/>
    <property type="match status" value="2"/>
</dbReference>
<organism evidence="11 12">
    <name type="scientific">Thalictrum thalictroides</name>
    <name type="common">Rue-anemone</name>
    <name type="synonym">Anemone thalictroides</name>
    <dbReference type="NCBI Taxonomy" id="46969"/>
    <lineage>
        <taxon>Eukaryota</taxon>
        <taxon>Viridiplantae</taxon>
        <taxon>Streptophyta</taxon>
        <taxon>Embryophyta</taxon>
        <taxon>Tracheophyta</taxon>
        <taxon>Spermatophyta</taxon>
        <taxon>Magnoliopsida</taxon>
        <taxon>Ranunculales</taxon>
        <taxon>Ranunculaceae</taxon>
        <taxon>Thalictroideae</taxon>
        <taxon>Thalictrum</taxon>
    </lineage>
</organism>
<dbReference type="OrthoDB" id="338622at2759"/>
<feature type="compositionally biased region" description="Polar residues" evidence="9">
    <location>
        <begin position="1329"/>
        <end position="1344"/>
    </location>
</feature>
<dbReference type="SMART" id="SM00504">
    <property type="entry name" value="Ubox"/>
    <property type="match status" value="1"/>
</dbReference>
<dbReference type="SMART" id="SM00320">
    <property type="entry name" value="WD40"/>
    <property type="match status" value="5"/>
</dbReference>
<keyword evidence="5 11" id="KW-0808">Transferase</keyword>
<keyword evidence="12" id="KW-1185">Reference proteome</keyword>
<dbReference type="InterPro" id="IPR016024">
    <property type="entry name" value="ARM-type_fold"/>
</dbReference>
<sequence>MAEAVEEESKLVEELKTKLKGILDEIQDEYEEGNLIAKFNSAQQALYTLQRVKLRHSSSSSPFPLSSLSLPKPIKKTEGETDPEEYCFNLLKAHMQDPVCTSNKKTYDRRLIKAWIDKGHRKCPLTNENITDVLTSNEEVGEMMLKWSEKRDKKSQEIYAEEFRVLLNMMSAPSVILKKSAARHLMNRTKETSSPFQDLFGKVPNAIFDLIEPLLTGGTNADEDLQADVIKTLLNLQLNHENKKLVRDTDYATNVLEEFGNIETEKNAALTICLMTRKGKDRIGNFGALSKLINSIKKRDSSRLKDDLHAISELCALPTNRKNATDKGLVGAVLNKIICDVHREHEEECIGVLAVLSRNNVDAIKHMINEKKTVPLLLSAIQNEPNTTTSENAVLVLNRICHNFYEGGLNDIEDVELVYGLIKKDISEAEKKNKTISKVARDGTAYGKCEEKIKMKCEAIACIWSGAPPLHEITATVVLNEPPTLYTGGSDGSIIWWNLSTSSSNQSNKEIWPMAMLCGHATTIEDLDICVPTTVDGQEDKEISSNVVTNSISGGYGALISASTDGMLCIWSRNSGHCRRRRNLPPWVGSPSSVSTLTTSPRYVCIACSSVDTAHSSNHQTMEHVETGESMVDTEFQHRSAWTKYAVVIVDSYTLNIVRTVFHGGLSIGHLNFMAVVPSGKYMEVSSVVLVDVYGKMQSIILLEESDQDRDGKTNLVRSSSHSMMSILSDVSSDGDQVVSISAHGRLLVLVYRSRCIFCLVDNGIAVGEISLSDGPLCNDGLPLQSHVIGGMFLVWDKDGMVLDTEEQQKEFTERFVIWNNKGAALVYKISGSDHTFKFELSCEIPAVTYDLDVKLTIRFCHINSFILRIESTCFVVEESLFWKPHITIWSLPDQSDPHGKLDLQGTMIGEGGILGEWTKSSSLFSMDESCKYNSNVAPFSGDIQEPSHKNGGTILTDANGFYGEGEKNSLVLKENTVSSSMVLFEHFCAPYAIVYGFFSGRIEVVHFDISFQELNSSGIPHHKVKSHVSKHYFSGHTGPILCLAAHQLVGTSSARTFSKILVSGSMDCTIRLWDLDTSDLITVMHHHVAPVRQIILPPAWTDRPWNDCFLSVGEDSCVALASFETLRVERIFAGHPIYPSLVVWDGARGYIACLCKNNSGISDAVDVLCLWDVKTGARERVLRGPAAHSMFDHFCEGINLNFVTDNVLGGITSASSLLLPITADMSSQSHSKHLEMGVSSSNASQRRIIDLTESTNVHADEGKSGRHLPSAKVHQSNMHPVKCSCPFPGIATLRFDLPSLMFTCQNHTQFFENRDKIENELLSHKEPQTPSSLLPTSNDISDTQENEKGPMEEHEWLKFVEGCILHFSLSYLHLWGVDHELDGLLISEMNVNRPQNFIVASGMQGDRGSVTLTFPGPRATLELWRSSSEYCAIRSLTMVALAQRMVSLSLSSSAASSSLAAFYTRNFAEKFPDLKPPSLQILVSFWQDESEHVRMAARSLFHCAASRATPHPLCGQKLDQITSLSLSSLSGDLNDEQKPITITSIRETSASSSTEPFMTTETRDDSQSEESSILAWLESFEMRDWISCVGGTSQDAMASHIIVAAALAIWYPSLVKLKLAALVVYPLIKLVMAMNEKYSSAAAELLAEGMESIWKACIGSEIPRLLGDIFFQVECVSGASTNSGAQNTVAAMKIREVLVGILLPSLAMADIPGFLHVIESQIWSTASDSPVHLVSLMTLIRVVRGSPKPLALYLDKVISFILQTIDHGNSVMRKTCLLSSMAALKEVIRAFPMVSVNDSSTRLAVGDPIGKIESVTIQVYDMQSVKKVKVLDASGPPGLPSLLGGASGKTVTTAISALCFSPDGEGLVAFSEHGLMIRWWSLGSAWWEKISRNLVPVQCTKLIFVPPWEGFSTNYSRASIMETITGHDRQVDSEGKSQGSSDISSPRLLIYNLDLSYHLAWVGERKVLLTRHGHELGTFQM</sequence>
<feature type="compositionally biased region" description="Low complexity" evidence="9">
    <location>
        <begin position="57"/>
        <end position="71"/>
    </location>
</feature>
<dbReference type="UniPathway" id="UPA00143"/>
<dbReference type="InterPro" id="IPR011047">
    <property type="entry name" value="Quinoprotein_ADH-like_sf"/>
</dbReference>
<dbReference type="InterPro" id="IPR019775">
    <property type="entry name" value="WD40_repeat_CS"/>
</dbReference>
<evidence type="ECO:0000256" key="4">
    <source>
        <dbReference type="ARBA" id="ARBA00022574"/>
    </source>
</evidence>
<dbReference type="GO" id="GO:0016567">
    <property type="term" value="P:protein ubiquitination"/>
    <property type="evidence" value="ECO:0007669"/>
    <property type="project" value="UniProtKB-UniPathway"/>
</dbReference>
<dbReference type="InterPro" id="IPR011989">
    <property type="entry name" value="ARM-like"/>
</dbReference>
<feature type="region of interest" description="Disordered" evidence="9">
    <location>
        <begin position="1326"/>
        <end position="1348"/>
    </location>
</feature>
<dbReference type="GO" id="GO:0061630">
    <property type="term" value="F:ubiquitin protein ligase activity"/>
    <property type="evidence" value="ECO:0007669"/>
    <property type="project" value="UniProtKB-EC"/>
</dbReference>
<reference evidence="11 12" key="1">
    <citation type="submission" date="2020-06" db="EMBL/GenBank/DDBJ databases">
        <title>Transcriptomic and genomic resources for Thalictrum thalictroides and T. hernandezii: Facilitating candidate gene discovery in an emerging model plant lineage.</title>
        <authorList>
            <person name="Arias T."/>
            <person name="Riano-Pachon D.M."/>
            <person name="Di Stilio V.S."/>
        </authorList>
    </citation>
    <scope>NUCLEOTIDE SEQUENCE [LARGE SCALE GENOMIC DNA]</scope>
    <source>
        <strain evidence="12">cv. WT478/WT964</strain>
        <tissue evidence="11">Leaves</tissue>
    </source>
</reference>
<evidence type="ECO:0000256" key="9">
    <source>
        <dbReference type="SAM" id="MobiDB-lite"/>
    </source>
</evidence>
<evidence type="ECO:0000259" key="10">
    <source>
        <dbReference type="PROSITE" id="PS51698"/>
    </source>
</evidence>
<dbReference type="InterPro" id="IPR011044">
    <property type="entry name" value="Quino_amine_DH_bsu"/>
</dbReference>
<feature type="coiled-coil region" evidence="8">
    <location>
        <begin position="5"/>
        <end position="32"/>
    </location>
</feature>
<dbReference type="PROSITE" id="PS50082">
    <property type="entry name" value="WD_REPEATS_2"/>
    <property type="match status" value="1"/>
</dbReference>
<comment type="pathway">
    <text evidence="2">Protein modification; protein ubiquitination.</text>
</comment>
<dbReference type="PROSITE" id="PS00678">
    <property type="entry name" value="WD_REPEATS_1"/>
    <property type="match status" value="1"/>
</dbReference>
<dbReference type="EC" id="2.3.2.27" evidence="3"/>
<feature type="repeat" description="WD" evidence="7">
    <location>
        <begin position="1059"/>
        <end position="1084"/>
    </location>
</feature>
<dbReference type="SUPFAM" id="SSF57850">
    <property type="entry name" value="RING/U-box"/>
    <property type="match status" value="1"/>
</dbReference>
<keyword evidence="8" id="KW-0175">Coiled coil</keyword>
<evidence type="ECO:0000256" key="6">
    <source>
        <dbReference type="ARBA" id="ARBA00022737"/>
    </source>
</evidence>
<dbReference type="Gene3D" id="2.130.10.10">
    <property type="entry name" value="YVTN repeat-like/Quinoprotein amine dehydrogenase"/>
    <property type="match status" value="2"/>
</dbReference>
<name>A0A7J6X9I2_THATH</name>
<dbReference type="SUPFAM" id="SSF50969">
    <property type="entry name" value="YVTN repeat-like/Quinoprotein amine dehydrogenase"/>
    <property type="match status" value="1"/>
</dbReference>
<evidence type="ECO:0000256" key="5">
    <source>
        <dbReference type="ARBA" id="ARBA00022679"/>
    </source>
</evidence>
<dbReference type="SUPFAM" id="SSF50998">
    <property type="entry name" value="Quinoprotein alcohol dehydrogenase-like"/>
    <property type="match status" value="1"/>
</dbReference>
<evidence type="ECO:0000256" key="3">
    <source>
        <dbReference type="ARBA" id="ARBA00012483"/>
    </source>
</evidence>
<evidence type="ECO:0000313" key="11">
    <source>
        <dbReference type="EMBL" id="KAF5206123.1"/>
    </source>
</evidence>
<dbReference type="Gene3D" id="1.25.10.10">
    <property type="entry name" value="Leucine-rich Repeat Variant"/>
    <property type="match status" value="1"/>
</dbReference>
<dbReference type="PANTHER" id="PTHR44099">
    <property type="entry name" value="RABCONNECTIN-3B, ISOFORM A"/>
    <property type="match status" value="1"/>
</dbReference>
<comment type="catalytic activity">
    <reaction evidence="1">
        <text>S-ubiquitinyl-[E2 ubiquitin-conjugating enzyme]-L-cysteine + [acceptor protein]-L-lysine = [E2 ubiquitin-conjugating enzyme]-L-cysteine + N(6)-ubiquitinyl-[acceptor protein]-L-lysine.</text>
        <dbReference type="EC" id="2.3.2.27"/>
    </reaction>
</comment>
<evidence type="ECO:0000256" key="8">
    <source>
        <dbReference type="SAM" id="Coils"/>
    </source>
</evidence>
<dbReference type="InterPro" id="IPR049916">
    <property type="entry name" value="WDR72-like"/>
</dbReference>
<evidence type="ECO:0000256" key="2">
    <source>
        <dbReference type="ARBA" id="ARBA00004906"/>
    </source>
</evidence>
<dbReference type="InterPro" id="IPR001680">
    <property type="entry name" value="WD40_rpt"/>
</dbReference>
<feature type="region of interest" description="Disordered" evidence="9">
    <location>
        <begin position="57"/>
        <end position="77"/>
    </location>
</feature>
<dbReference type="Pfam" id="PF00400">
    <property type="entry name" value="WD40"/>
    <property type="match status" value="1"/>
</dbReference>
<evidence type="ECO:0000256" key="7">
    <source>
        <dbReference type="PROSITE-ProRule" id="PRU00221"/>
    </source>
</evidence>
<comment type="caution">
    <text evidence="11">The sequence shown here is derived from an EMBL/GenBank/DDBJ whole genome shotgun (WGS) entry which is preliminary data.</text>
</comment>
<dbReference type="PROSITE" id="PS51698">
    <property type="entry name" value="U_BOX"/>
    <property type="match status" value="1"/>
</dbReference>
<gene>
    <name evidence="11" type="ORF">FRX31_004289</name>
</gene>
<feature type="domain" description="U-box" evidence="10">
    <location>
        <begin position="81"/>
        <end position="154"/>
    </location>
</feature>
<dbReference type="Gene3D" id="3.30.40.10">
    <property type="entry name" value="Zinc/RING finger domain, C3HC4 (zinc finger)"/>
    <property type="match status" value="1"/>
</dbReference>
<dbReference type="PANTHER" id="PTHR44099:SF4">
    <property type="entry name" value="RABCONNECTIN-3B, ISOFORM A"/>
    <property type="match status" value="1"/>
</dbReference>
<dbReference type="InterPro" id="IPR013083">
    <property type="entry name" value="Znf_RING/FYVE/PHD"/>
</dbReference>
<dbReference type="InterPro" id="IPR003613">
    <property type="entry name" value="Ubox_domain"/>
</dbReference>
<dbReference type="Pfam" id="PF04564">
    <property type="entry name" value="U-box"/>
    <property type="match status" value="1"/>
</dbReference>
<dbReference type="Proteomes" id="UP000554482">
    <property type="component" value="Unassembled WGS sequence"/>
</dbReference>